<accession>A0ABD7YGH5</accession>
<protein>
    <submittedName>
        <fullName evidence="1">Uncharacterized protein</fullName>
    </submittedName>
</protein>
<gene>
    <name evidence="1" type="ORF">LXE91_42435</name>
</gene>
<keyword evidence="1" id="KW-0614">Plasmid</keyword>
<dbReference type="EMBL" id="CP090645">
    <property type="protein sequence ID" value="WFN24047.1"/>
    <property type="molecule type" value="Genomic_DNA"/>
</dbReference>
<evidence type="ECO:0000313" key="1">
    <source>
        <dbReference type="EMBL" id="WFN24047.1"/>
    </source>
</evidence>
<sequence length="60" mass="6337">MTLKPYLENAMLSAIAENIFCLVPAALVHGEASSRIDVALGDLLYALREAYEAGKAVGDA</sequence>
<dbReference type="Proteomes" id="UP001220209">
    <property type="component" value="Plasmid unnamed3"/>
</dbReference>
<dbReference type="AlphaFoldDB" id="A0ABD7YGH5"/>
<organism evidence="1 2">
    <name type="scientific">Burkholderia contaminans</name>
    <dbReference type="NCBI Taxonomy" id="488447"/>
    <lineage>
        <taxon>Bacteria</taxon>
        <taxon>Pseudomonadati</taxon>
        <taxon>Pseudomonadota</taxon>
        <taxon>Betaproteobacteria</taxon>
        <taxon>Burkholderiales</taxon>
        <taxon>Burkholderiaceae</taxon>
        <taxon>Burkholderia</taxon>
        <taxon>Burkholderia cepacia complex</taxon>
    </lineage>
</organism>
<name>A0ABD7YGH5_9BURK</name>
<dbReference type="RefSeq" id="WP_143330924.1">
    <property type="nucleotide sequence ID" value="NZ_CABVQO010000033.1"/>
</dbReference>
<proteinExistence type="predicted"/>
<evidence type="ECO:0000313" key="2">
    <source>
        <dbReference type="Proteomes" id="UP001220209"/>
    </source>
</evidence>
<reference evidence="1 2" key="1">
    <citation type="submission" date="2021-12" db="EMBL/GenBank/DDBJ databases">
        <title>Genomic and phenotypic characterization of three Burkholderia contaminans isolates recovered from different sources.</title>
        <authorList>
            <person name="Lopez De Volder A."/>
            <person name="Fan Y."/>
            <person name="Nunvar J."/>
            <person name="Herrera T."/>
            <person name="Timp W."/>
            <person name="Degrossi J."/>
        </authorList>
    </citation>
    <scope>NUCLEOTIDE SEQUENCE [LARGE SCALE GENOMIC DNA]</scope>
    <source>
        <strain evidence="1 2">LMG 23361</strain>
        <plasmid evidence="1 2">unnamed3</plasmid>
    </source>
</reference>
<geneLocation type="plasmid" evidence="1 2">
    <name>unnamed3</name>
</geneLocation>